<dbReference type="EMBL" id="KL142423">
    <property type="protein sequence ID" value="KDR66422.1"/>
    <property type="molecule type" value="Genomic_DNA"/>
</dbReference>
<evidence type="ECO:0000259" key="6">
    <source>
        <dbReference type="PROSITE" id="PS50089"/>
    </source>
</evidence>
<proteinExistence type="predicted"/>
<dbReference type="GO" id="GO:0061630">
    <property type="term" value="F:ubiquitin protein ligase activity"/>
    <property type="evidence" value="ECO:0007669"/>
    <property type="project" value="InterPro"/>
</dbReference>
<organism evidence="7 8">
    <name type="scientific">Galerina marginata (strain CBS 339.88)</name>
    <dbReference type="NCBI Taxonomy" id="685588"/>
    <lineage>
        <taxon>Eukaryota</taxon>
        <taxon>Fungi</taxon>
        <taxon>Dikarya</taxon>
        <taxon>Basidiomycota</taxon>
        <taxon>Agaricomycotina</taxon>
        <taxon>Agaricomycetes</taxon>
        <taxon>Agaricomycetidae</taxon>
        <taxon>Agaricales</taxon>
        <taxon>Agaricineae</taxon>
        <taxon>Strophariaceae</taxon>
        <taxon>Galerina</taxon>
    </lineage>
</organism>
<keyword evidence="8" id="KW-1185">Reference proteome</keyword>
<dbReference type="PANTHER" id="PTHR47094">
    <property type="entry name" value="ELFLESS, ISOFORM B"/>
    <property type="match status" value="1"/>
</dbReference>
<sequence>MLENQVMPYLPIDTPIELPNDLPVPSTSRVLGPRSRATSLARSEARSASGSRPSSRASSTRSKTSSSSRQRLADVMSQTEAYSMPPSSMGDSLDWVGVQGLGSVPGSSRYLTPEEASRSRSFSQEELNWGETSTSTSNATFDPSDFVPPEEFNQWSPNVMVPDWPMTHDFSALSEPTPSSSSSHGAQRQENSESYFGANFNNFQSSLHLNSWIPPIAAPYWQTGDSDSLPSYSFGLDIGEASGSGSGTGGTSSKRKRSPSDPPADPLSQRSWRTDTDAEREVASQLLFDDGTPNSLSQLSSVGISSQEIPVRDRKGKGKARERGKTPDPASVIVIPDTPPTSHKEVPVKMPTKPKPDPLSSYTCPICFSPPTNATLTPCGHICCGACLFAAVKTTMSRTSMAGVPSALNEAKCPVCRATIPGWDGKGAGVIGLKARAIFRL</sequence>
<dbReference type="OrthoDB" id="6270329at2759"/>
<keyword evidence="2 4" id="KW-0863">Zinc-finger</keyword>
<feature type="compositionally biased region" description="Polar residues" evidence="5">
    <location>
        <begin position="119"/>
        <end position="141"/>
    </location>
</feature>
<dbReference type="PANTHER" id="PTHR47094:SF1">
    <property type="entry name" value="RING-TYPE E3 UBIQUITIN TRANSFERASE"/>
    <property type="match status" value="1"/>
</dbReference>
<feature type="compositionally biased region" description="Low complexity" evidence="5">
    <location>
        <begin position="295"/>
        <end position="307"/>
    </location>
</feature>
<evidence type="ECO:0000256" key="1">
    <source>
        <dbReference type="ARBA" id="ARBA00022723"/>
    </source>
</evidence>
<dbReference type="CDD" id="cd16449">
    <property type="entry name" value="RING-HC"/>
    <property type="match status" value="1"/>
</dbReference>
<dbReference type="GO" id="GO:0008270">
    <property type="term" value="F:zinc ion binding"/>
    <property type="evidence" value="ECO:0007669"/>
    <property type="project" value="UniProtKB-KW"/>
</dbReference>
<dbReference type="Pfam" id="PF00097">
    <property type="entry name" value="zf-C3HC4"/>
    <property type="match status" value="1"/>
</dbReference>
<keyword evidence="1" id="KW-0479">Metal-binding</keyword>
<dbReference type="InterPro" id="IPR001841">
    <property type="entry name" value="Znf_RING"/>
</dbReference>
<dbReference type="SMART" id="SM00184">
    <property type="entry name" value="RING"/>
    <property type="match status" value="1"/>
</dbReference>
<dbReference type="InterPro" id="IPR018957">
    <property type="entry name" value="Znf_C3HC4_RING-type"/>
</dbReference>
<dbReference type="PROSITE" id="PS50089">
    <property type="entry name" value="ZF_RING_2"/>
    <property type="match status" value="1"/>
</dbReference>
<feature type="compositionally biased region" description="Low complexity" evidence="5">
    <location>
        <begin position="34"/>
        <end position="70"/>
    </location>
</feature>
<feature type="region of interest" description="Disordered" evidence="5">
    <location>
        <begin position="105"/>
        <end position="142"/>
    </location>
</feature>
<dbReference type="Proteomes" id="UP000027222">
    <property type="component" value="Unassembled WGS sequence"/>
</dbReference>
<keyword evidence="3" id="KW-0862">Zinc</keyword>
<accession>A0A067S924</accession>
<dbReference type="GO" id="GO:0033768">
    <property type="term" value="C:SUMO-targeted ubiquitin ligase complex"/>
    <property type="evidence" value="ECO:0007669"/>
    <property type="project" value="TreeGrafter"/>
</dbReference>
<dbReference type="SUPFAM" id="SSF57850">
    <property type="entry name" value="RING/U-box"/>
    <property type="match status" value="1"/>
</dbReference>
<evidence type="ECO:0000256" key="5">
    <source>
        <dbReference type="SAM" id="MobiDB-lite"/>
    </source>
</evidence>
<feature type="region of interest" description="Disordered" evidence="5">
    <location>
        <begin position="167"/>
        <end position="191"/>
    </location>
</feature>
<dbReference type="GO" id="GO:0032183">
    <property type="term" value="F:SUMO binding"/>
    <property type="evidence" value="ECO:0007669"/>
    <property type="project" value="TreeGrafter"/>
</dbReference>
<feature type="compositionally biased region" description="Basic and acidic residues" evidence="5">
    <location>
        <begin position="272"/>
        <end position="282"/>
    </location>
</feature>
<dbReference type="GO" id="GO:0006511">
    <property type="term" value="P:ubiquitin-dependent protein catabolic process"/>
    <property type="evidence" value="ECO:0007669"/>
    <property type="project" value="TreeGrafter"/>
</dbReference>
<gene>
    <name evidence="7" type="ORF">GALMADRAFT_259166</name>
</gene>
<feature type="domain" description="RING-type" evidence="6">
    <location>
        <begin position="364"/>
        <end position="417"/>
    </location>
</feature>
<feature type="region of interest" description="Disordered" evidence="5">
    <location>
        <begin position="240"/>
        <end position="355"/>
    </location>
</feature>
<evidence type="ECO:0000256" key="4">
    <source>
        <dbReference type="PROSITE-ProRule" id="PRU00175"/>
    </source>
</evidence>
<evidence type="ECO:0000256" key="2">
    <source>
        <dbReference type="ARBA" id="ARBA00022771"/>
    </source>
</evidence>
<dbReference type="STRING" id="685588.A0A067S924"/>
<name>A0A067S924_GALM3</name>
<dbReference type="InterPro" id="IPR049627">
    <property type="entry name" value="SLX8"/>
</dbReference>
<dbReference type="HOGENOM" id="CLU_621194_0_0_1"/>
<protein>
    <recommendedName>
        <fullName evidence="6">RING-type domain-containing protein</fullName>
    </recommendedName>
</protein>
<feature type="compositionally biased region" description="Polar residues" evidence="5">
    <location>
        <begin position="174"/>
        <end position="191"/>
    </location>
</feature>
<dbReference type="InterPro" id="IPR013083">
    <property type="entry name" value="Znf_RING/FYVE/PHD"/>
</dbReference>
<dbReference type="Gene3D" id="3.30.40.10">
    <property type="entry name" value="Zinc/RING finger domain, C3HC4 (zinc finger)"/>
    <property type="match status" value="1"/>
</dbReference>
<feature type="compositionally biased region" description="Polar residues" evidence="5">
    <location>
        <begin position="76"/>
        <end position="88"/>
    </location>
</feature>
<evidence type="ECO:0000313" key="7">
    <source>
        <dbReference type="EMBL" id="KDR66422.1"/>
    </source>
</evidence>
<evidence type="ECO:0000313" key="8">
    <source>
        <dbReference type="Proteomes" id="UP000027222"/>
    </source>
</evidence>
<feature type="region of interest" description="Disordered" evidence="5">
    <location>
        <begin position="12"/>
        <end position="88"/>
    </location>
</feature>
<evidence type="ECO:0000256" key="3">
    <source>
        <dbReference type="ARBA" id="ARBA00022833"/>
    </source>
</evidence>
<dbReference type="GO" id="GO:0140082">
    <property type="term" value="F:SUMO-ubiquitin ligase activity"/>
    <property type="evidence" value="ECO:0007669"/>
    <property type="project" value="TreeGrafter"/>
</dbReference>
<reference evidence="8" key="1">
    <citation type="journal article" date="2014" name="Proc. Natl. Acad. Sci. U.S.A.">
        <title>Extensive sampling of basidiomycete genomes demonstrates inadequacy of the white-rot/brown-rot paradigm for wood decay fungi.</title>
        <authorList>
            <person name="Riley R."/>
            <person name="Salamov A.A."/>
            <person name="Brown D.W."/>
            <person name="Nagy L.G."/>
            <person name="Floudas D."/>
            <person name="Held B.W."/>
            <person name="Levasseur A."/>
            <person name="Lombard V."/>
            <person name="Morin E."/>
            <person name="Otillar R."/>
            <person name="Lindquist E.A."/>
            <person name="Sun H."/>
            <person name="LaButti K.M."/>
            <person name="Schmutz J."/>
            <person name="Jabbour D."/>
            <person name="Luo H."/>
            <person name="Baker S.E."/>
            <person name="Pisabarro A.G."/>
            <person name="Walton J.D."/>
            <person name="Blanchette R.A."/>
            <person name="Henrissat B."/>
            <person name="Martin F."/>
            <person name="Cullen D."/>
            <person name="Hibbett D.S."/>
            <person name="Grigoriev I.V."/>
        </authorList>
    </citation>
    <scope>NUCLEOTIDE SEQUENCE [LARGE SCALE GENOMIC DNA]</scope>
    <source>
        <strain evidence="8">CBS 339.88</strain>
    </source>
</reference>
<dbReference type="AlphaFoldDB" id="A0A067S924"/>